<keyword evidence="2" id="KW-0813">Transport</keyword>
<evidence type="ECO:0000259" key="5">
    <source>
        <dbReference type="PROSITE" id="PS50893"/>
    </source>
</evidence>
<evidence type="ECO:0000256" key="1">
    <source>
        <dbReference type="ARBA" id="ARBA00005417"/>
    </source>
</evidence>
<feature type="domain" description="ABC transporter" evidence="5">
    <location>
        <begin position="2"/>
        <end position="220"/>
    </location>
</feature>
<evidence type="ECO:0000313" key="7">
    <source>
        <dbReference type="Proteomes" id="UP001144204"/>
    </source>
</evidence>
<dbReference type="GO" id="GO:0016887">
    <property type="term" value="F:ATP hydrolysis activity"/>
    <property type="evidence" value="ECO:0007669"/>
    <property type="project" value="InterPro"/>
</dbReference>
<dbReference type="SUPFAM" id="SSF52540">
    <property type="entry name" value="P-loop containing nucleoside triphosphate hydrolases"/>
    <property type="match status" value="1"/>
</dbReference>
<dbReference type="InterPro" id="IPR003439">
    <property type="entry name" value="ABC_transporter-like_ATP-bd"/>
</dbReference>
<sequence length="225" mass="25239">MINVNDLSFSYKNKLIYQKLNFKTANGKLNCIVGPNGVGKSTLLDLIAGITKPSLGKIDPLISKHDVVYQTQGVPFLNEVSGDDAIQMFQSMGGKKIQSNSKLRQIYNDEIKSFADVKFRDMSGGQRRLILVYGMCTLNRKLYLFDEPTSGLDPINSQLVLSLLNSISRDKQVIFTTHNLYELKNLDVNIIFISHRECVFNGSYSQLSKKASDNDIISAYSKILK</sequence>
<dbReference type="PROSITE" id="PS50893">
    <property type="entry name" value="ABC_TRANSPORTER_2"/>
    <property type="match status" value="1"/>
</dbReference>
<dbReference type="SMART" id="SM00382">
    <property type="entry name" value="AAA"/>
    <property type="match status" value="1"/>
</dbReference>
<dbReference type="Proteomes" id="UP001144204">
    <property type="component" value="Unassembled WGS sequence"/>
</dbReference>
<evidence type="ECO:0000256" key="3">
    <source>
        <dbReference type="ARBA" id="ARBA00022741"/>
    </source>
</evidence>
<dbReference type="InterPro" id="IPR027417">
    <property type="entry name" value="P-loop_NTPase"/>
</dbReference>
<dbReference type="InterPro" id="IPR003593">
    <property type="entry name" value="AAA+_ATPase"/>
</dbReference>
<proteinExistence type="inferred from homology"/>
<evidence type="ECO:0000313" key="6">
    <source>
        <dbReference type="EMBL" id="GLB46304.1"/>
    </source>
</evidence>
<keyword evidence="7" id="KW-1185">Reference proteome</keyword>
<reference evidence="6" key="1">
    <citation type="submission" date="2022-07" db="EMBL/GenBank/DDBJ databases">
        <authorList>
            <person name="Kouya T."/>
            <person name="Ishiyama Y."/>
        </authorList>
    </citation>
    <scope>NUCLEOTIDE SEQUENCE</scope>
    <source>
        <strain evidence="6">WR16-4</strain>
    </source>
</reference>
<dbReference type="InterPro" id="IPR050153">
    <property type="entry name" value="Metal_Ion_Import_ABC"/>
</dbReference>
<accession>A0A9W6B1B7</accession>
<dbReference type="PANTHER" id="PTHR42734">
    <property type="entry name" value="METAL TRANSPORT SYSTEM ATP-BINDING PROTEIN TM_0124-RELATED"/>
    <property type="match status" value="1"/>
</dbReference>
<organism evidence="6 7">
    <name type="scientific">Philodulcilactobacillus myokoensis</name>
    <dbReference type="NCBI Taxonomy" id="2929573"/>
    <lineage>
        <taxon>Bacteria</taxon>
        <taxon>Bacillati</taxon>
        <taxon>Bacillota</taxon>
        <taxon>Bacilli</taxon>
        <taxon>Lactobacillales</taxon>
        <taxon>Lactobacillaceae</taxon>
        <taxon>Philodulcilactobacillus</taxon>
    </lineage>
</organism>
<name>A0A9W6B1B7_9LACO</name>
<comment type="caution">
    <text evidence="6">The sequence shown here is derived from an EMBL/GenBank/DDBJ whole genome shotgun (WGS) entry which is preliminary data.</text>
</comment>
<keyword evidence="4" id="KW-0067">ATP-binding</keyword>
<gene>
    <name evidence="6" type="ORF">WR164_02830</name>
</gene>
<dbReference type="RefSeq" id="WP_286135761.1">
    <property type="nucleotide sequence ID" value="NZ_BRPL01000002.1"/>
</dbReference>
<comment type="similarity">
    <text evidence="1">Belongs to the ABC transporter superfamily.</text>
</comment>
<dbReference type="AlphaFoldDB" id="A0A9W6B1B7"/>
<dbReference type="GO" id="GO:0005524">
    <property type="term" value="F:ATP binding"/>
    <property type="evidence" value="ECO:0007669"/>
    <property type="project" value="UniProtKB-KW"/>
</dbReference>
<reference evidence="6" key="2">
    <citation type="journal article" date="2023" name="PLoS ONE">
        <title>Philodulcilactobacillus myokoensis gen. nov., sp. nov., a fructophilic, acidophilic, and agar-phobic lactic acid bacterium isolated from fermented vegetable extracts.</title>
        <authorList>
            <person name="Kouya T."/>
            <person name="Ishiyama Y."/>
            <person name="Ohashi S."/>
            <person name="Kumakubo R."/>
            <person name="Yamazaki T."/>
            <person name="Otaki T."/>
        </authorList>
    </citation>
    <scope>NUCLEOTIDE SEQUENCE</scope>
    <source>
        <strain evidence="6">WR16-4</strain>
    </source>
</reference>
<dbReference type="CDD" id="cd00267">
    <property type="entry name" value="ABC_ATPase"/>
    <property type="match status" value="1"/>
</dbReference>
<keyword evidence="3" id="KW-0547">Nucleotide-binding</keyword>
<dbReference type="Pfam" id="PF00005">
    <property type="entry name" value="ABC_tran"/>
    <property type="match status" value="1"/>
</dbReference>
<dbReference type="PANTHER" id="PTHR42734:SF17">
    <property type="entry name" value="METAL TRANSPORT SYSTEM ATP-BINDING PROTEIN TM_0124-RELATED"/>
    <property type="match status" value="1"/>
</dbReference>
<evidence type="ECO:0000256" key="2">
    <source>
        <dbReference type="ARBA" id="ARBA00022448"/>
    </source>
</evidence>
<protein>
    <submittedName>
        <fullName evidence="6">Heme ABC transporter</fullName>
    </submittedName>
</protein>
<dbReference type="EMBL" id="BRPL01000002">
    <property type="protein sequence ID" value="GLB46304.1"/>
    <property type="molecule type" value="Genomic_DNA"/>
</dbReference>
<evidence type="ECO:0000256" key="4">
    <source>
        <dbReference type="ARBA" id="ARBA00022840"/>
    </source>
</evidence>
<dbReference type="Gene3D" id="3.40.50.300">
    <property type="entry name" value="P-loop containing nucleotide triphosphate hydrolases"/>
    <property type="match status" value="1"/>
</dbReference>